<comment type="caution">
    <text evidence="1">The sequence shown here is derived from an EMBL/GenBank/DDBJ whole genome shotgun (WGS) entry which is preliminary data.</text>
</comment>
<gene>
    <name evidence="1" type="ORF">NC595_19875</name>
</gene>
<sequence>MLVAFCQGGIAYAAKDKPIVKAQTKDDFAAVAAAVRKEMVPGGRFEFIDNKERETVDKRLDEMASLFDSYGTVDKMNPDSKIKLFNDQEEVNAILRHRDDDRRICQSVAPVGSHIPRTICTTYRDQELERRRTQQFLDDTRLNNPQLRSGK</sequence>
<keyword evidence="2" id="KW-1185">Reference proteome</keyword>
<protein>
    <submittedName>
        <fullName evidence="1">Uncharacterized protein</fullName>
    </submittedName>
</protein>
<evidence type="ECO:0000313" key="2">
    <source>
        <dbReference type="Proteomes" id="UP001204615"/>
    </source>
</evidence>
<organism evidence="1 2">
    <name type="scientific">Dyella lutea</name>
    <dbReference type="NCBI Taxonomy" id="2950441"/>
    <lineage>
        <taxon>Bacteria</taxon>
        <taxon>Pseudomonadati</taxon>
        <taxon>Pseudomonadota</taxon>
        <taxon>Gammaproteobacteria</taxon>
        <taxon>Lysobacterales</taxon>
        <taxon>Rhodanobacteraceae</taxon>
        <taxon>Dyella</taxon>
    </lineage>
</organism>
<dbReference type="RefSeq" id="WP_253569110.1">
    <property type="nucleotide sequence ID" value="NZ_JAMZEK010000005.1"/>
</dbReference>
<evidence type="ECO:0000313" key="1">
    <source>
        <dbReference type="EMBL" id="MCP1376313.1"/>
    </source>
</evidence>
<dbReference type="EMBL" id="JAMZEK010000005">
    <property type="protein sequence ID" value="MCP1376313.1"/>
    <property type="molecule type" value="Genomic_DNA"/>
</dbReference>
<dbReference type="Proteomes" id="UP001204615">
    <property type="component" value="Unassembled WGS sequence"/>
</dbReference>
<name>A0ABT1FFZ3_9GAMM</name>
<accession>A0ABT1FFZ3</accession>
<reference evidence="1 2" key="1">
    <citation type="submission" date="2022-06" db="EMBL/GenBank/DDBJ databases">
        <title>Dyella sp. Sa strain:Sa Genome sequencing.</title>
        <authorList>
            <person name="Park S."/>
        </authorList>
    </citation>
    <scope>NUCLEOTIDE SEQUENCE [LARGE SCALE GENOMIC DNA]</scope>
    <source>
        <strain evidence="1 2">Sa</strain>
    </source>
</reference>
<proteinExistence type="predicted"/>